<keyword evidence="12 20" id="KW-0239">DNA-directed DNA polymerase</keyword>
<dbReference type="InterPro" id="IPR025687">
    <property type="entry name" value="Znf-C4pol"/>
</dbReference>
<dbReference type="SMART" id="SM00486">
    <property type="entry name" value="POLBc"/>
    <property type="match status" value="1"/>
</dbReference>
<evidence type="ECO:0000313" key="26">
    <source>
        <dbReference type="Proteomes" id="UP000311382"/>
    </source>
</evidence>
<dbReference type="GO" id="GO:0006260">
    <property type="term" value="P:DNA replication"/>
    <property type="evidence" value="ECO:0007669"/>
    <property type="project" value="UniProtKB-KW"/>
</dbReference>
<dbReference type="Gene3D" id="1.10.132.60">
    <property type="entry name" value="DNA polymerase family B, C-terminal domain"/>
    <property type="match status" value="1"/>
</dbReference>
<feature type="region of interest" description="Disordered" evidence="21">
    <location>
        <begin position="325"/>
        <end position="359"/>
    </location>
</feature>
<feature type="compositionally biased region" description="Low complexity" evidence="21">
    <location>
        <begin position="1"/>
        <end position="13"/>
    </location>
</feature>
<feature type="compositionally biased region" description="Low complexity" evidence="21">
    <location>
        <begin position="468"/>
        <end position="477"/>
    </location>
</feature>
<evidence type="ECO:0000256" key="19">
    <source>
        <dbReference type="ARBA" id="ARBA00066055"/>
    </source>
</evidence>
<comment type="caution">
    <text evidence="25">The sequence shown here is derived from an EMBL/GenBank/DDBJ whole genome shotgun (WGS) entry which is preliminary data.</text>
</comment>
<dbReference type="Gene3D" id="3.30.342.10">
    <property type="entry name" value="DNA Polymerase, chain B, domain 1"/>
    <property type="match status" value="1"/>
</dbReference>
<feature type="domain" description="C4-type zinc-finger of DNA polymerase delta" evidence="23">
    <location>
        <begin position="1628"/>
        <end position="1698"/>
    </location>
</feature>
<feature type="region of interest" description="Disordered" evidence="21">
    <location>
        <begin position="467"/>
        <end position="631"/>
    </location>
</feature>
<evidence type="ECO:0000256" key="3">
    <source>
        <dbReference type="ARBA" id="ARBA00005755"/>
    </source>
</evidence>
<dbReference type="GO" id="GO:0003887">
    <property type="term" value="F:DNA-directed DNA polymerase activity"/>
    <property type="evidence" value="ECO:0007669"/>
    <property type="project" value="UniProtKB-KW"/>
</dbReference>
<dbReference type="Pfam" id="PF14260">
    <property type="entry name" value="zf-C4pol"/>
    <property type="match status" value="1"/>
</dbReference>
<dbReference type="Pfam" id="PF24055">
    <property type="entry name" value="POL3_N"/>
    <property type="match status" value="1"/>
</dbReference>
<evidence type="ECO:0000256" key="10">
    <source>
        <dbReference type="ARBA" id="ARBA00022771"/>
    </source>
</evidence>
<accession>A0A5C5FYU1</accession>
<dbReference type="PROSITE" id="PS00116">
    <property type="entry name" value="DNA_POLYMERASE_B"/>
    <property type="match status" value="1"/>
</dbReference>
<dbReference type="Gene3D" id="3.30.420.10">
    <property type="entry name" value="Ribonuclease H-like superfamily/Ribonuclease H"/>
    <property type="match status" value="1"/>
</dbReference>
<dbReference type="GO" id="GO:0005634">
    <property type="term" value="C:nucleus"/>
    <property type="evidence" value="ECO:0007669"/>
    <property type="project" value="UniProtKB-SubCell"/>
</dbReference>
<evidence type="ECO:0000256" key="6">
    <source>
        <dbReference type="ARBA" id="ARBA00022695"/>
    </source>
</evidence>
<dbReference type="PANTHER" id="PTHR45812:SF1">
    <property type="entry name" value="DNA POLYMERASE ZETA CATALYTIC SUBUNIT"/>
    <property type="match status" value="1"/>
</dbReference>
<dbReference type="GO" id="GO:0016035">
    <property type="term" value="C:zeta DNA polymerase complex"/>
    <property type="evidence" value="ECO:0007669"/>
    <property type="project" value="InterPro"/>
</dbReference>
<keyword evidence="4 20" id="KW-0004">4Fe-4S</keyword>
<dbReference type="EC" id="2.7.7.7" evidence="20"/>
<dbReference type="InterPro" id="IPR017964">
    <property type="entry name" value="DNA-dir_DNA_pol_B_CS"/>
</dbReference>
<feature type="compositionally biased region" description="Basic residues" evidence="21">
    <location>
        <begin position="662"/>
        <end position="674"/>
    </location>
</feature>
<dbReference type="EMBL" id="SOZI01000033">
    <property type="protein sequence ID" value="TNY22010.1"/>
    <property type="molecule type" value="Genomic_DNA"/>
</dbReference>
<dbReference type="STRING" id="5288.A0A5C5FYU1"/>
<keyword evidence="13 20" id="KW-0408">Iron</keyword>
<dbReference type="FunFam" id="1.10.287.690:FF:000002">
    <property type="entry name" value="DNA polymerase zeta"/>
    <property type="match status" value="1"/>
</dbReference>
<dbReference type="Pfam" id="PF00136">
    <property type="entry name" value="DNA_pol_B"/>
    <property type="match status" value="1"/>
</dbReference>
<dbReference type="InterPro" id="IPR042087">
    <property type="entry name" value="DNA_pol_B_thumb"/>
</dbReference>
<dbReference type="FunFam" id="1.10.132.60:FF:000007">
    <property type="entry name" value="DNA polymerase"/>
    <property type="match status" value="1"/>
</dbReference>
<dbReference type="InterPro" id="IPR056435">
    <property type="entry name" value="DPOD/Z_N"/>
</dbReference>
<dbReference type="GO" id="GO:0042276">
    <property type="term" value="P:error-prone translesion synthesis"/>
    <property type="evidence" value="ECO:0007669"/>
    <property type="project" value="TreeGrafter"/>
</dbReference>
<feature type="compositionally biased region" description="Basic and acidic residues" evidence="21">
    <location>
        <begin position="619"/>
        <end position="628"/>
    </location>
</feature>
<evidence type="ECO:0000256" key="15">
    <source>
        <dbReference type="ARBA" id="ARBA00023125"/>
    </source>
</evidence>
<sequence>MGQQGDPPDVSSAPHPPPAADLSAAASTAPPPDSFIRFRLSAIDHVLTYEHSRYDVRRSPFSSEDLRQVPVIRIWGATDRGQRVTALVHGVYPYVYVEYKGRLDPESVNDYIRRFGAALNRAMELSLPNRHGKGAGKGDKDRSAQFVAFVVLCKGTHFYGYHVGYSTFLKVYLVNPRHKNRVAEVLRSGAVLRTQFDVFEGHVPYILQFMLDANLYGCGWVEVGECRFREELPGRSTSCDGPYASRLYTVGTVPSHRLHPSVDAGGPAKISFEALELDLPFTAILNRRVLTPRDIHQDFVEFLHPDKLESGKLVRSLREIWEDERQRRAERGDPGPADTADTAPREWDERDPTQPIWRREPEFRDKVAQKLVDDLRRWREQVGPRGKSEPEFESFVDNTARYARGSNRHWMTKVRTTFEQVDAVSTERFDQDEATQYEFGQWAVKGIGIAVLPKPEEADVDLGRLRASHAADTAAQRTARRRPREAGENDDDDDDEMDEWEREPDDREEEDDDDEANFWGVDAGTDRPVWRASSEASFGGNEDDDDDDARSSVHSPSVSPAKRSSPVKRPAASPVKLAFGTAAGDDGQRPAKRSRVIKDQEDEPHGGVNESAVSTSRPTRLEPLDRPPPRGVHAVVRRVGGSALAHATKARAVSHDALSGARRARGPSRWRARRVHADADARQRAPRSARQRRCRPRRTRPTVRRFLFSFSCNCGHRSVSPLPAADSVVVPIRRTSNHPFSARSFTFAEPAPTAASVISALESANRSYVVYKDPFYSKPADVPRRKREYAGRAFRLKGSTIQDLAPFVHHDAAGALPTETKPGTPLPRIRKVRTWEYAVQPPTRDDMQAWLQEHGESPLRLQGPHAVEGPTQKTGSDKFTAIKGASQREKQHMAVLAMELHVNTRGKLLPNPQHDAIEALFFCLKSDNEREDEYWNGRTDKTHVGMIVVGEGKKHERLGDCFIRVVETERDLIDLLLDKIRIEWDPECVAGFEVHHGSWGYLLERAEAEFQWNLVPELGRVKTFDTGKFGDKHTDRWGFSQSSVLNFTGRHVLPVWRILKADNKFQQNSFEHIAFHVLGVRTPHFSHKTLTEWWSSGETANMARVVAYWQNRVEKNIEMLDAAEVVEQSCEEARVFGVDFNSVRTRGSQFKVESVMFKLAKPESLLLLSPNRVQVGRQNAAECMPLIMEPQSAFYKGPLLVMDFQSLYPSCMIAYNYCYSTFLGRVSDFKSSNKFGVSEVDLPDGLLTLLKDHITISPNGMMFAKERVRKSLLAKMVGELLDTRVMVKGSMKAVADDKALTKLLNARQLALKFLANVTYGYTSATFSGRMPAVEVADAIVQTGRESLEKAMETIKATRRWGAQVVYGDTDSLFIYLPGKTKDEAFRIGNEMADVITQQNPRPIKLKFEKVYLPCVLVAKKRYVGFKYEFQTQKEPDFDAKGIETIRRDGIPATQKMQETCLKILFRTSDLSLVKEYCQRQWKKIQAGDVSPQDFTIAKKVKLGSYAEGRLPPPGAVVAGRAMAEDPRAEPEYGERVPYVMFQAEPGQKQVHRALAPHEFLADPRLRLDDAHYIERMMIPPLERIFNLVGADVKSWYREMAKAKRVHRVADGRAGGAIMLEQHFVSDRCVACDGPEGHGGLCPDCAAHPAEVAYTLSARRQALVSRRSALHDVCVSCSGNPNFAPIACDSIDCPNLYARVRNTNELTKLPNLADLDLGF</sequence>
<dbReference type="InterPro" id="IPR006172">
    <property type="entry name" value="DNA-dir_DNA_pol_B"/>
</dbReference>
<evidence type="ECO:0000256" key="2">
    <source>
        <dbReference type="ARBA" id="ARBA00004123"/>
    </source>
</evidence>
<feature type="region of interest" description="Disordered" evidence="21">
    <location>
        <begin position="1"/>
        <end position="28"/>
    </location>
</feature>
<dbReference type="SUPFAM" id="SSF56672">
    <property type="entry name" value="DNA/RNA polymerases"/>
    <property type="match status" value="1"/>
</dbReference>
<dbReference type="CDD" id="cd05778">
    <property type="entry name" value="DNA_polB_zeta_exo"/>
    <property type="match status" value="1"/>
</dbReference>
<keyword evidence="8 20" id="KW-0479">Metal-binding</keyword>
<dbReference type="GO" id="GO:0000724">
    <property type="term" value="P:double-strand break repair via homologous recombination"/>
    <property type="evidence" value="ECO:0007669"/>
    <property type="project" value="TreeGrafter"/>
</dbReference>
<feature type="domain" description="DNA polymerase delta/zeta catalytic subunit N-terminal" evidence="24">
    <location>
        <begin position="90"/>
        <end position="178"/>
    </location>
</feature>
<evidence type="ECO:0000256" key="20">
    <source>
        <dbReference type="RuleBase" id="RU000442"/>
    </source>
</evidence>
<keyword evidence="14 20" id="KW-0411">Iron-sulfur</keyword>
<gene>
    <name evidence="25" type="ORF">DMC30DRAFT_349654</name>
</gene>
<dbReference type="OrthoDB" id="2414538at2759"/>
<keyword evidence="17 20" id="KW-0539">Nucleus</keyword>
<evidence type="ECO:0000256" key="9">
    <source>
        <dbReference type="ARBA" id="ARBA00022763"/>
    </source>
</evidence>
<dbReference type="PRINTS" id="PR00106">
    <property type="entry name" value="DNAPOLB"/>
</dbReference>
<comment type="similarity">
    <text evidence="3 20">Belongs to the DNA polymerase type-B family.</text>
</comment>
<comment type="catalytic activity">
    <reaction evidence="18 20">
        <text>DNA(n) + a 2'-deoxyribonucleoside 5'-triphosphate = DNA(n+1) + diphosphate</text>
        <dbReference type="Rhea" id="RHEA:22508"/>
        <dbReference type="Rhea" id="RHEA-COMP:17339"/>
        <dbReference type="Rhea" id="RHEA-COMP:17340"/>
        <dbReference type="ChEBI" id="CHEBI:33019"/>
        <dbReference type="ChEBI" id="CHEBI:61560"/>
        <dbReference type="ChEBI" id="CHEBI:173112"/>
        <dbReference type="EC" id="2.7.7.7"/>
    </reaction>
</comment>
<evidence type="ECO:0000256" key="7">
    <source>
        <dbReference type="ARBA" id="ARBA00022705"/>
    </source>
</evidence>
<keyword evidence="7 20" id="KW-0235">DNA replication</keyword>
<keyword evidence="11 20" id="KW-0862">Zinc</keyword>
<keyword evidence="15 20" id="KW-0238">DNA-binding</keyword>
<dbReference type="Gene3D" id="3.90.1600.10">
    <property type="entry name" value="Palm domain of DNA polymerase"/>
    <property type="match status" value="1"/>
</dbReference>
<dbReference type="GO" id="GO:0008270">
    <property type="term" value="F:zinc ion binding"/>
    <property type="evidence" value="ECO:0007669"/>
    <property type="project" value="UniProtKB-KW"/>
</dbReference>
<dbReference type="Gene3D" id="1.10.287.690">
    <property type="entry name" value="Helix hairpin bin"/>
    <property type="match status" value="1"/>
</dbReference>
<proteinExistence type="inferred from homology"/>
<dbReference type="InterPro" id="IPR012337">
    <property type="entry name" value="RNaseH-like_sf"/>
</dbReference>
<name>A0A5C5FYU1_9BASI</name>
<keyword evidence="10 20" id="KW-0863">Zinc-finger</keyword>
<keyword evidence="5 20" id="KW-0808">Transferase</keyword>
<organism evidence="25 26">
    <name type="scientific">Rhodotorula diobovata</name>
    <dbReference type="NCBI Taxonomy" id="5288"/>
    <lineage>
        <taxon>Eukaryota</taxon>
        <taxon>Fungi</taxon>
        <taxon>Dikarya</taxon>
        <taxon>Basidiomycota</taxon>
        <taxon>Pucciniomycotina</taxon>
        <taxon>Microbotryomycetes</taxon>
        <taxon>Sporidiobolales</taxon>
        <taxon>Sporidiobolaceae</taxon>
        <taxon>Rhodotorula</taxon>
    </lineage>
</organism>
<evidence type="ECO:0000256" key="12">
    <source>
        <dbReference type="ARBA" id="ARBA00022932"/>
    </source>
</evidence>
<dbReference type="CDD" id="cd05534">
    <property type="entry name" value="POLBc_zeta"/>
    <property type="match status" value="1"/>
</dbReference>
<feature type="compositionally biased region" description="Basic and acidic residues" evidence="21">
    <location>
        <begin position="343"/>
        <end position="359"/>
    </location>
</feature>
<evidence type="ECO:0000256" key="18">
    <source>
        <dbReference type="ARBA" id="ARBA00049244"/>
    </source>
</evidence>
<feature type="domain" description="DNA-directed DNA polymerase family B multifunctional" evidence="22">
    <location>
        <begin position="1139"/>
        <end position="1586"/>
    </location>
</feature>
<evidence type="ECO:0000256" key="11">
    <source>
        <dbReference type="ARBA" id="ARBA00022833"/>
    </source>
</evidence>
<evidence type="ECO:0000256" key="5">
    <source>
        <dbReference type="ARBA" id="ARBA00022679"/>
    </source>
</evidence>
<evidence type="ECO:0000259" key="22">
    <source>
        <dbReference type="Pfam" id="PF00136"/>
    </source>
</evidence>
<dbReference type="SUPFAM" id="SSF53098">
    <property type="entry name" value="Ribonuclease H-like"/>
    <property type="match status" value="1"/>
</dbReference>
<feature type="region of interest" description="Disordered" evidence="21">
    <location>
        <begin position="646"/>
        <end position="698"/>
    </location>
</feature>
<feature type="compositionally biased region" description="Basic and acidic residues" evidence="21">
    <location>
        <begin position="596"/>
        <end position="605"/>
    </location>
</feature>
<reference evidence="25 26" key="1">
    <citation type="submission" date="2019-03" db="EMBL/GenBank/DDBJ databases">
        <title>Rhodosporidium diobovatum UCD-FST 08-225 genome sequencing, assembly, and annotation.</title>
        <authorList>
            <person name="Fakankun I.U."/>
            <person name="Fristensky B."/>
            <person name="Levin D.B."/>
        </authorList>
    </citation>
    <scope>NUCLEOTIDE SEQUENCE [LARGE SCALE GENOMIC DNA]</scope>
    <source>
        <strain evidence="25 26">UCD-FST 08-225</strain>
    </source>
</reference>
<keyword evidence="16" id="KW-0234">DNA repair</keyword>
<dbReference type="InterPro" id="IPR043502">
    <property type="entry name" value="DNA/RNA_pol_sf"/>
</dbReference>
<comment type="subunit">
    <text evidence="19">Forms DNA polymerase zeta with REV7.</text>
</comment>
<evidence type="ECO:0000313" key="25">
    <source>
        <dbReference type="EMBL" id="TNY22010.1"/>
    </source>
</evidence>
<comment type="cofactor">
    <cofactor evidence="1 20">
        <name>[4Fe-4S] cluster</name>
        <dbReference type="ChEBI" id="CHEBI:49883"/>
    </cofactor>
</comment>
<protein>
    <recommendedName>
        <fullName evidence="20">DNA polymerase</fullName>
        <ecNumber evidence="20">2.7.7.7</ecNumber>
    </recommendedName>
</protein>
<evidence type="ECO:0000256" key="17">
    <source>
        <dbReference type="ARBA" id="ARBA00023242"/>
    </source>
</evidence>
<feature type="compositionally biased region" description="Basic residues" evidence="21">
    <location>
        <begin position="684"/>
        <end position="698"/>
    </location>
</feature>
<evidence type="ECO:0000259" key="23">
    <source>
        <dbReference type="Pfam" id="PF14260"/>
    </source>
</evidence>
<dbReference type="InterPro" id="IPR036397">
    <property type="entry name" value="RNaseH_sf"/>
</dbReference>
<evidence type="ECO:0000259" key="24">
    <source>
        <dbReference type="Pfam" id="PF24055"/>
    </source>
</evidence>
<dbReference type="PANTHER" id="PTHR45812">
    <property type="entry name" value="DNA POLYMERASE ZETA CATALYTIC SUBUNIT"/>
    <property type="match status" value="1"/>
</dbReference>
<evidence type="ECO:0000256" key="1">
    <source>
        <dbReference type="ARBA" id="ARBA00001966"/>
    </source>
</evidence>
<comment type="subcellular location">
    <subcellularLocation>
        <location evidence="2 20">Nucleus</location>
    </subcellularLocation>
</comment>
<dbReference type="InterPro" id="IPR006134">
    <property type="entry name" value="DNA-dir_DNA_pol_B_multi_dom"/>
</dbReference>
<keyword evidence="6 20" id="KW-0548">Nucleotidyltransferase</keyword>
<dbReference type="GO" id="GO:0000166">
    <property type="term" value="F:nucleotide binding"/>
    <property type="evidence" value="ECO:0007669"/>
    <property type="project" value="InterPro"/>
</dbReference>
<dbReference type="InterPro" id="IPR023211">
    <property type="entry name" value="DNA_pol_palm_dom_sf"/>
</dbReference>
<evidence type="ECO:0000256" key="16">
    <source>
        <dbReference type="ARBA" id="ARBA00023204"/>
    </source>
</evidence>
<dbReference type="GO" id="GO:0051539">
    <property type="term" value="F:4 iron, 4 sulfur cluster binding"/>
    <property type="evidence" value="ECO:0007669"/>
    <property type="project" value="UniProtKB-KW"/>
</dbReference>
<keyword evidence="26" id="KW-1185">Reference proteome</keyword>
<keyword evidence="9" id="KW-0227">DNA damage</keyword>
<evidence type="ECO:0000256" key="8">
    <source>
        <dbReference type="ARBA" id="ARBA00022723"/>
    </source>
</evidence>
<evidence type="ECO:0000256" key="4">
    <source>
        <dbReference type="ARBA" id="ARBA00022485"/>
    </source>
</evidence>
<evidence type="ECO:0000256" key="13">
    <source>
        <dbReference type="ARBA" id="ARBA00023004"/>
    </source>
</evidence>
<evidence type="ECO:0000256" key="21">
    <source>
        <dbReference type="SAM" id="MobiDB-lite"/>
    </source>
</evidence>
<dbReference type="InterPro" id="IPR030559">
    <property type="entry name" value="PolZ_Rev3"/>
</dbReference>
<feature type="compositionally biased region" description="Acidic residues" evidence="21">
    <location>
        <begin position="488"/>
        <end position="516"/>
    </location>
</feature>
<evidence type="ECO:0000256" key="14">
    <source>
        <dbReference type="ARBA" id="ARBA00023014"/>
    </source>
</evidence>
<dbReference type="Proteomes" id="UP000311382">
    <property type="component" value="Unassembled WGS sequence"/>
</dbReference>
<dbReference type="GO" id="GO:0003677">
    <property type="term" value="F:DNA binding"/>
    <property type="evidence" value="ECO:0007669"/>
    <property type="project" value="UniProtKB-KW"/>
</dbReference>